<evidence type="ECO:0000256" key="2">
    <source>
        <dbReference type="ARBA" id="ARBA00012180"/>
    </source>
</evidence>
<dbReference type="Gene3D" id="3.10.10.10">
    <property type="entry name" value="HIV Type 1 Reverse Transcriptase, subunit A, domain 1"/>
    <property type="match status" value="1"/>
</dbReference>
<dbReference type="PANTHER" id="PTHR33064">
    <property type="entry name" value="POL PROTEIN"/>
    <property type="match status" value="1"/>
</dbReference>
<organism evidence="5 6">
    <name type="scientific">Grus japonensis</name>
    <name type="common">Japanese crane</name>
    <name type="synonym">Red-crowned crane</name>
    <dbReference type="NCBI Taxonomy" id="30415"/>
    <lineage>
        <taxon>Eukaryota</taxon>
        <taxon>Metazoa</taxon>
        <taxon>Chordata</taxon>
        <taxon>Craniata</taxon>
        <taxon>Vertebrata</taxon>
        <taxon>Euteleostomi</taxon>
        <taxon>Archelosauria</taxon>
        <taxon>Archosauria</taxon>
        <taxon>Dinosauria</taxon>
        <taxon>Saurischia</taxon>
        <taxon>Theropoda</taxon>
        <taxon>Coelurosauria</taxon>
        <taxon>Aves</taxon>
        <taxon>Neognathae</taxon>
        <taxon>Neoaves</taxon>
        <taxon>Gruiformes</taxon>
        <taxon>Gruidae</taxon>
        <taxon>Grus</taxon>
    </lineage>
</organism>
<dbReference type="AlphaFoldDB" id="A0ABC9YJM8"/>
<evidence type="ECO:0000313" key="5">
    <source>
        <dbReference type="EMBL" id="GAB0208887.1"/>
    </source>
</evidence>
<dbReference type="InterPro" id="IPR051320">
    <property type="entry name" value="Viral_Replic_Matur_Polypro"/>
</dbReference>
<dbReference type="Proteomes" id="UP001623348">
    <property type="component" value="Unassembled WGS sequence"/>
</dbReference>
<dbReference type="InterPro" id="IPR043128">
    <property type="entry name" value="Rev_trsase/Diguanyl_cyclase"/>
</dbReference>
<keyword evidence="6" id="KW-1185">Reference proteome</keyword>
<accession>A0ABC9YJM8</accession>
<dbReference type="SUPFAM" id="SSF56672">
    <property type="entry name" value="DNA/RNA polymerases"/>
    <property type="match status" value="1"/>
</dbReference>
<comment type="similarity">
    <text evidence="1">Belongs to the beta type-B retroviral polymerase family. HERV class-II K(HML-2) pol subfamily.</text>
</comment>
<dbReference type="InterPro" id="IPR041577">
    <property type="entry name" value="RT_RNaseH_2"/>
</dbReference>
<evidence type="ECO:0000256" key="1">
    <source>
        <dbReference type="ARBA" id="ARBA00010879"/>
    </source>
</evidence>
<sequence>MPLQFPLGSSLDGVEGLIVLMILSKGLLSPFCKKGGSQQLTLLEAEVSLTGNEWEKHPIVTGPEGQCILGIDYLRRGYFKDPKGYRWAFGIAALGAEEIEPLSSLPGLLEDLSVVGLLRVEEQVPIATTTVHRQQYRTNRDSLVPIHKLIRQLEGQGVISRTCSPFNSPIWPARKSNGEWRLTVDYRGLNEVTPPMSAAVLGWKHSPTICHGLIQAALEKGEAPEHLQYIDDIIVWGNSAEEVSEKGKKIIQILLKAGFAIKRSKVKGPAQEIQFLGIKWQDGCCQIPMDVINNITAMSPLTNKKETQAFLGVVGFWRMHIPTYSLILSPLDQVTRKKNDFKWGPEQRQAFEQIKQEIVHAVALGPVRAGPDVKNVLYTTAGENGPTWSLWQKAPGETRGRPLGFWSRGYRGSEAHYTPTEKEILAAYEGVRAASEVIGTEAQLLLAP</sequence>
<dbReference type="InterPro" id="IPR000477">
    <property type="entry name" value="RT_dom"/>
</dbReference>
<protein>
    <recommendedName>
        <fullName evidence="2">ribonuclease H</fullName>
        <ecNumber evidence="2">3.1.26.4</ecNumber>
    </recommendedName>
</protein>
<proteinExistence type="inferred from homology"/>
<dbReference type="Pfam" id="PF17919">
    <property type="entry name" value="RT_RNaseH_2"/>
    <property type="match status" value="1"/>
</dbReference>
<feature type="domain" description="Reverse transcriptase/retrotransposon-derived protein RNase H-like" evidence="4">
    <location>
        <begin position="343"/>
        <end position="437"/>
    </location>
</feature>
<reference evidence="5 6" key="1">
    <citation type="submission" date="2024-06" db="EMBL/GenBank/DDBJ databases">
        <title>The draft genome of Grus japonensis, version 3.</title>
        <authorList>
            <person name="Nabeshima K."/>
            <person name="Suzuki S."/>
            <person name="Onuma M."/>
        </authorList>
    </citation>
    <scope>NUCLEOTIDE SEQUENCE [LARGE SCALE GENOMIC DNA]</scope>
    <source>
        <strain evidence="5 6">451A</strain>
    </source>
</reference>
<dbReference type="Pfam" id="PF00078">
    <property type="entry name" value="RVT_1"/>
    <property type="match status" value="1"/>
</dbReference>
<dbReference type="Gene3D" id="3.30.70.270">
    <property type="match status" value="2"/>
</dbReference>
<evidence type="ECO:0000313" key="6">
    <source>
        <dbReference type="Proteomes" id="UP001623348"/>
    </source>
</evidence>
<evidence type="ECO:0000259" key="4">
    <source>
        <dbReference type="Pfam" id="PF17919"/>
    </source>
</evidence>
<evidence type="ECO:0000259" key="3">
    <source>
        <dbReference type="Pfam" id="PF00078"/>
    </source>
</evidence>
<dbReference type="GO" id="GO:0004523">
    <property type="term" value="F:RNA-DNA hybrid ribonuclease activity"/>
    <property type="evidence" value="ECO:0007669"/>
    <property type="project" value="UniProtKB-EC"/>
</dbReference>
<dbReference type="PANTHER" id="PTHR33064:SF29">
    <property type="entry name" value="PEPTIDASE A2 DOMAIN-CONTAINING PROTEIN-RELATED"/>
    <property type="match status" value="1"/>
</dbReference>
<comment type="caution">
    <text evidence="5">The sequence shown here is derived from an EMBL/GenBank/DDBJ whole genome shotgun (WGS) entry which is preliminary data.</text>
</comment>
<dbReference type="EMBL" id="BAAFJT010000293">
    <property type="protein sequence ID" value="GAB0208887.1"/>
    <property type="molecule type" value="Genomic_DNA"/>
</dbReference>
<dbReference type="InterPro" id="IPR043502">
    <property type="entry name" value="DNA/RNA_pol_sf"/>
</dbReference>
<dbReference type="EC" id="3.1.26.4" evidence="2"/>
<feature type="domain" description="Reverse transcriptase" evidence="3">
    <location>
        <begin position="201"/>
        <end position="279"/>
    </location>
</feature>
<gene>
    <name evidence="5" type="ORF">GRJ2_003354400</name>
</gene>
<name>A0ABC9YJM8_GRUJA</name>